<feature type="compositionally biased region" description="Basic and acidic residues" evidence="1">
    <location>
        <begin position="76"/>
        <end position="87"/>
    </location>
</feature>
<accession>A0A806K0G6</accession>
<name>A0A806K0G6_9BACT</name>
<organism evidence="2">
    <name type="scientific">uncultured bacterium contig00040</name>
    <dbReference type="NCBI Taxonomy" id="1181528"/>
    <lineage>
        <taxon>Bacteria</taxon>
        <taxon>environmental samples</taxon>
    </lineage>
</organism>
<proteinExistence type="predicted"/>
<evidence type="ECO:0000256" key="1">
    <source>
        <dbReference type="SAM" id="MobiDB-lite"/>
    </source>
</evidence>
<sequence length="87" mass="9900">MVDLAGKNVVPLINWIDYYRANPEFSDGSPPLPVEETLTHEQKKAAERFLDAMREIKKEGLSQKDKTALSELNSGKYREGFDRSSEL</sequence>
<dbReference type="AlphaFoldDB" id="A0A806K0G6"/>
<protein>
    <submittedName>
        <fullName evidence="2">Uncharacterized protein</fullName>
    </submittedName>
</protein>
<evidence type="ECO:0000313" key="2">
    <source>
        <dbReference type="EMBL" id="AGS53142.1"/>
    </source>
</evidence>
<reference evidence="2" key="1">
    <citation type="submission" date="2012-03" db="EMBL/GenBank/DDBJ databases">
        <title>Functional metagenomics reveals considerable lignocellulase gene clusters in the gut microbiome of a wood-feeding higher termite.</title>
        <authorList>
            <person name="Liu N."/>
        </authorList>
    </citation>
    <scope>NUCLEOTIDE SEQUENCE</scope>
</reference>
<feature type="region of interest" description="Disordered" evidence="1">
    <location>
        <begin position="61"/>
        <end position="87"/>
    </location>
</feature>
<dbReference type="EMBL" id="JQ844222">
    <property type="protein sequence ID" value="AGS53142.1"/>
    <property type="molecule type" value="Genomic_DNA"/>
</dbReference>